<dbReference type="PANTHER" id="PTHR13696:SF99">
    <property type="entry name" value="COBYRINIC ACID AC-DIAMIDE SYNTHASE"/>
    <property type="match status" value="1"/>
</dbReference>
<evidence type="ECO:0000259" key="1">
    <source>
        <dbReference type="Pfam" id="PF13614"/>
    </source>
</evidence>
<dbReference type="Gene3D" id="3.40.50.300">
    <property type="entry name" value="P-loop containing nucleotide triphosphate hydrolases"/>
    <property type="match status" value="1"/>
</dbReference>
<dbReference type="PANTHER" id="PTHR13696">
    <property type="entry name" value="P-LOOP CONTAINING NUCLEOSIDE TRIPHOSPHATE HYDROLASE"/>
    <property type="match status" value="1"/>
</dbReference>
<protein>
    <submittedName>
        <fullName evidence="2">Cobyrinic acid a,c-diamide synthase</fullName>
    </submittedName>
</protein>
<accession>A0A1D8TN58</accession>
<dbReference type="SUPFAM" id="SSF52540">
    <property type="entry name" value="P-loop containing nucleoside triphosphate hydrolases"/>
    <property type="match status" value="1"/>
</dbReference>
<gene>
    <name evidence="2" type="ORF">BJP34_05920</name>
</gene>
<sequence length="285" mass="32297">MKVIAVYHNKGGVGKTTTVVNLGAAIRKNRKKVLVIDLDSQANATFATGLVKFHDEAFDDIKDCNILHVLQSEEFFSISEVARKSEFSNPEIDVVPAHIDLMKYELDMNQLDFSFLMLMDKLEDVKTYYDVVILDTPPSWNLYARIALITADYLIIPSDLKPFSNQGLLNVQDFIRAINGYRKQINIKPPLEVLGVLPSKIATNNMFIQHTLPKRIQAISDRYGFDVMKSVIFDRDDLAKCAEQVEKVDNQDIPSPVSVLDYKPYSMASEEFRSLAQEVLEKIGM</sequence>
<dbReference type="STRING" id="1458985.BJP34_05920"/>
<organism evidence="2 3">
    <name type="scientific">Moorena producens PAL-8-15-08-1</name>
    <dbReference type="NCBI Taxonomy" id="1458985"/>
    <lineage>
        <taxon>Bacteria</taxon>
        <taxon>Bacillati</taxon>
        <taxon>Cyanobacteriota</taxon>
        <taxon>Cyanophyceae</taxon>
        <taxon>Coleofasciculales</taxon>
        <taxon>Coleofasciculaceae</taxon>
        <taxon>Moorena</taxon>
    </lineage>
</organism>
<name>A0A1D8TN58_9CYAN</name>
<dbReference type="InterPro" id="IPR050678">
    <property type="entry name" value="DNA_Partitioning_ATPase"/>
</dbReference>
<dbReference type="EMBL" id="CP017599">
    <property type="protein sequence ID" value="AOW99044.1"/>
    <property type="molecule type" value="Genomic_DNA"/>
</dbReference>
<dbReference type="AlphaFoldDB" id="A0A1D8TN58"/>
<dbReference type="CDD" id="cd02042">
    <property type="entry name" value="ParAB_family"/>
    <property type="match status" value="1"/>
</dbReference>
<dbReference type="InterPro" id="IPR025669">
    <property type="entry name" value="AAA_dom"/>
</dbReference>
<dbReference type="Pfam" id="PF13614">
    <property type="entry name" value="AAA_31"/>
    <property type="match status" value="1"/>
</dbReference>
<dbReference type="KEGG" id="mpro:BJP34_05920"/>
<dbReference type="Proteomes" id="UP000177870">
    <property type="component" value="Chromosome"/>
</dbReference>
<evidence type="ECO:0000313" key="2">
    <source>
        <dbReference type="EMBL" id="AOW99044.1"/>
    </source>
</evidence>
<dbReference type="OrthoDB" id="9815116at2"/>
<proteinExistence type="predicted"/>
<dbReference type="RefSeq" id="WP_070391543.1">
    <property type="nucleotide sequence ID" value="NZ_CP017599.1"/>
</dbReference>
<reference evidence="3" key="1">
    <citation type="submission" date="2016-10" db="EMBL/GenBank/DDBJ databases">
        <title>Comparative genomics uncovers the prolific and rare metabolic potential of the cyanobacterial genus Moorea.</title>
        <authorList>
            <person name="Leao T."/>
            <person name="Castelao G."/>
            <person name="Korobeynikov A."/>
            <person name="Monroe E.A."/>
            <person name="Podell S."/>
            <person name="Glukhov E."/>
            <person name="Allen E."/>
            <person name="Gerwick W.H."/>
            <person name="Gerwick L."/>
        </authorList>
    </citation>
    <scope>NUCLEOTIDE SEQUENCE [LARGE SCALE GENOMIC DNA]</scope>
    <source>
        <strain evidence="3">PAL-8-15-08-1</strain>
    </source>
</reference>
<feature type="domain" description="AAA" evidence="1">
    <location>
        <begin position="1"/>
        <end position="181"/>
    </location>
</feature>
<evidence type="ECO:0000313" key="3">
    <source>
        <dbReference type="Proteomes" id="UP000177870"/>
    </source>
</evidence>
<dbReference type="InterPro" id="IPR027417">
    <property type="entry name" value="P-loop_NTPase"/>
</dbReference>